<evidence type="ECO:0000313" key="1">
    <source>
        <dbReference type="EMBL" id="KAH3826478.1"/>
    </source>
</evidence>
<accession>A0A9D4H0R5</accession>
<dbReference type="EMBL" id="JAIWYP010000005">
    <property type="protein sequence ID" value="KAH3826478.1"/>
    <property type="molecule type" value="Genomic_DNA"/>
</dbReference>
<reference evidence="1" key="2">
    <citation type="submission" date="2020-11" db="EMBL/GenBank/DDBJ databases">
        <authorList>
            <person name="McCartney M.A."/>
            <person name="Auch B."/>
            <person name="Kono T."/>
            <person name="Mallez S."/>
            <person name="Becker A."/>
            <person name="Gohl D.M."/>
            <person name="Silverstein K.A.T."/>
            <person name="Koren S."/>
            <person name="Bechman K.B."/>
            <person name="Herman A."/>
            <person name="Abrahante J.E."/>
            <person name="Garbe J."/>
        </authorList>
    </citation>
    <scope>NUCLEOTIDE SEQUENCE</scope>
    <source>
        <strain evidence="1">Duluth1</strain>
        <tissue evidence="1">Whole animal</tissue>
    </source>
</reference>
<keyword evidence="2" id="KW-1185">Reference proteome</keyword>
<evidence type="ECO:0008006" key="3">
    <source>
        <dbReference type="Google" id="ProtNLM"/>
    </source>
</evidence>
<dbReference type="AlphaFoldDB" id="A0A9D4H0R5"/>
<proteinExistence type="predicted"/>
<comment type="caution">
    <text evidence="1">The sequence shown here is derived from an EMBL/GenBank/DDBJ whole genome shotgun (WGS) entry which is preliminary data.</text>
</comment>
<protein>
    <recommendedName>
        <fullName evidence="3">DUF4371 domain-containing protein</fullName>
    </recommendedName>
</protein>
<dbReference type="PANTHER" id="PTHR46880">
    <property type="entry name" value="RAS-ASSOCIATING DOMAIN-CONTAINING PROTEIN"/>
    <property type="match status" value="1"/>
</dbReference>
<organism evidence="1 2">
    <name type="scientific">Dreissena polymorpha</name>
    <name type="common">Zebra mussel</name>
    <name type="synonym">Mytilus polymorpha</name>
    <dbReference type="NCBI Taxonomy" id="45954"/>
    <lineage>
        <taxon>Eukaryota</taxon>
        <taxon>Metazoa</taxon>
        <taxon>Spiralia</taxon>
        <taxon>Lophotrochozoa</taxon>
        <taxon>Mollusca</taxon>
        <taxon>Bivalvia</taxon>
        <taxon>Autobranchia</taxon>
        <taxon>Heteroconchia</taxon>
        <taxon>Euheterodonta</taxon>
        <taxon>Imparidentia</taxon>
        <taxon>Neoheterodontei</taxon>
        <taxon>Myida</taxon>
        <taxon>Dreissenoidea</taxon>
        <taxon>Dreissenidae</taxon>
        <taxon>Dreissena</taxon>
    </lineage>
</organism>
<evidence type="ECO:0000313" key="2">
    <source>
        <dbReference type="Proteomes" id="UP000828390"/>
    </source>
</evidence>
<dbReference type="PANTHER" id="PTHR46880:SF5">
    <property type="entry name" value="DUF4371 DOMAIN-CONTAINING PROTEIN"/>
    <property type="match status" value="1"/>
</dbReference>
<dbReference type="Proteomes" id="UP000828390">
    <property type="component" value="Unassembled WGS sequence"/>
</dbReference>
<gene>
    <name evidence="1" type="ORF">DPMN_128384</name>
</gene>
<sequence length="161" mass="17823">MTNAQAAAISKSEAAVVSAMTNVYFAAQHTLASSLVPDLNRLCVLQGATQLNDLRVDSHTSYEHSSSVSEFQNCMAGVLRSDLLQKIQTSCKYNIMIDESTDISKHIGWGYQFNEFACSNDILGCTEQVSFFESQLTKLIRNIVARYTFQISECTQSTKNS</sequence>
<reference evidence="1" key="1">
    <citation type="journal article" date="2019" name="bioRxiv">
        <title>The Genome of the Zebra Mussel, Dreissena polymorpha: A Resource for Invasive Species Research.</title>
        <authorList>
            <person name="McCartney M.A."/>
            <person name="Auch B."/>
            <person name="Kono T."/>
            <person name="Mallez S."/>
            <person name="Zhang Y."/>
            <person name="Obille A."/>
            <person name="Becker A."/>
            <person name="Abrahante J.E."/>
            <person name="Garbe J."/>
            <person name="Badalamenti J.P."/>
            <person name="Herman A."/>
            <person name="Mangelson H."/>
            <person name="Liachko I."/>
            <person name="Sullivan S."/>
            <person name="Sone E.D."/>
            <person name="Koren S."/>
            <person name="Silverstein K.A.T."/>
            <person name="Beckman K.B."/>
            <person name="Gohl D.M."/>
        </authorList>
    </citation>
    <scope>NUCLEOTIDE SEQUENCE</scope>
    <source>
        <strain evidence="1">Duluth1</strain>
        <tissue evidence="1">Whole animal</tissue>
    </source>
</reference>
<name>A0A9D4H0R5_DREPO</name>